<keyword evidence="2" id="KW-1185">Reference proteome</keyword>
<evidence type="ECO:0000313" key="1">
    <source>
        <dbReference type="EMBL" id="ABU56319.1"/>
    </source>
</evidence>
<dbReference type="OrthoDB" id="160571at2"/>
<proteinExistence type="predicted"/>
<organism evidence="1 2">
    <name type="scientific">Roseiflexus castenholzii (strain DSM 13941 / HLO8)</name>
    <dbReference type="NCBI Taxonomy" id="383372"/>
    <lineage>
        <taxon>Bacteria</taxon>
        <taxon>Bacillati</taxon>
        <taxon>Chloroflexota</taxon>
        <taxon>Chloroflexia</taxon>
        <taxon>Chloroflexales</taxon>
        <taxon>Roseiflexineae</taxon>
        <taxon>Roseiflexaceae</taxon>
        <taxon>Roseiflexus</taxon>
    </lineage>
</organism>
<dbReference type="STRING" id="383372.Rcas_0186"/>
<protein>
    <submittedName>
        <fullName evidence="1">Uncharacterized protein</fullName>
    </submittedName>
</protein>
<name>A7NFT8_ROSCS</name>
<dbReference type="RefSeq" id="WP_011997724.1">
    <property type="nucleotide sequence ID" value="NC_009767.1"/>
</dbReference>
<dbReference type="AlphaFoldDB" id="A7NFT8"/>
<sequence length="158" mass="17818">MNNVGYMYRLREATGAEVRRVVREYVGIPCWTFGGAALWDVVPADGRANLRPITKLSDIDRLDIRGDFGHAFSERAEVRWKRLDDDAYDVLILSETELSIAGACPLTCEGAPWEIERPAKAMILQTDKQPAIRYVLYRAPLGALQLVRLAGLAEEERR</sequence>
<dbReference type="eggNOG" id="ENOG5030TBC">
    <property type="taxonomic scope" value="Bacteria"/>
</dbReference>
<evidence type="ECO:0000313" key="2">
    <source>
        <dbReference type="Proteomes" id="UP000000263"/>
    </source>
</evidence>
<dbReference type="EMBL" id="CP000804">
    <property type="protein sequence ID" value="ABU56319.1"/>
    <property type="molecule type" value="Genomic_DNA"/>
</dbReference>
<gene>
    <name evidence="1" type="ordered locus">Rcas_0186</name>
</gene>
<dbReference type="KEGG" id="rca:Rcas_0186"/>
<dbReference type="Proteomes" id="UP000000263">
    <property type="component" value="Chromosome"/>
</dbReference>
<reference evidence="1 2" key="1">
    <citation type="submission" date="2007-08" db="EMBL/GenBank/DDBJ databases">
        <title>Complete sequence of Roseiflexus castenholzii DSM 13941.</title>
        <authorList>
            <consortium name="US DOE Joint Genome Institute"/>
            <person name="Copeland A."/>
            <person name="Lucas S."/>
            <person name="Lapidus A."/>
            <person name="Barry K."/>
            <person name="Glavina del Rio T."/>
            <person name="Dalin E."/>
            <person name="Tice H."/>
            <person name="Pitluck S."/>
            <person name="Thompson L.S."/>
            <person name="Brettin T."/>
            <person name="Bruce D."/>
            <person name="Detter J.C."/>
            <person name="Han C."/>
            <person name="Tapia R."/>
            <person name="Schmutz J."/>
            <person name="Larimer F."/>
            <person name="Land M."/>
            <person name="Hauser L."/>
            <person name="Kyrpides N."/>
            <person name="Mikhailova N."/>
            <person name="Bryant D.A."/>
            <person name="Hanada S."/>
            <person name="Tsukatani Y."/>
            <person name="Richardson P."/>
        </authorList>
    </citation>
    <scope>NUCLEOTIDE SEQUENCE [LARGE SCALE GENOMIC DNA]</scope>
    <source>
        <strain evidence="2">DSM 13941 / HLO8</strain>
    </source>
</reference>
<accession>A7NFT8</accession>
<dbReference type="HOGENOM" id="CLU_1561372_0_0_0"/>